<evidence type="ECO:0000259" key="2">
    <source>
        <dbReference type="Pfam" id="PF05699"/>
    </source>
</evidence>
<dbReference type="PANTHER" id="PTHR45749:SF14">
    <property type="entry name" value="TTF-TYPE DOMAIN-CONTAINING PROTEIN"/>
    <property type="match status" value="1"/>
</dbReference>
<dbReference type="InParanoid" id="H3AME5"/>
<keyword evidence="4" id="KW-1185">Reference proteome</keyword>
<dbReference type="eggNOG" id="ENOG502QSU3">
    <property type="taxonomic scope" value="Eukaryota"/>
</dbReference>
<reference evidence="3" key="3">
    <citation type="submission" date="2025-09" db="UniProtKB">
        <authorList>
            <consortium name="Ensembl"/>
        </authorList>
    </citation>
    <scope>IDENTIFICATION</scope>
</reference>
<dbReference type="PANTHER" id="PTHR45749">
    <property type="match status" value="1"/>
</dbReference>
<evidence type="ECO:0000313" key="3">
    <source>
        <dbReference type="Ensembl" id="ENSLACP00000010816.1"/>
    </source>
</evidence>
<evidence type="ECO:0000313" key="4">
    <source>
        <dbReference type="Proteomes" id="UP000008672"/>
    </source>
</evidence>
<dbReference type="STRING" id="7897.ENSLACP00000010816"/>
<dbReference type="Ensembl" id="ENSLACT00000010896.1">
    <property type="protein sequence ID" value="ENSLACP00000010816.1"/>
    <property type="gene ID" value="ENSLACG00000009521.1"/>
</dbReference>
<evidence type="ECO:0000256" key="1">
    <source>
        <dbReference type="SAM" id="MobiDB-lite"/>
    </source>
</evidence>
<reference evidence="3" key="2">
    <citation type="submission" date="2025-08" db="UniProtKB">
        <authorList>
            <consortium name="Ensembl"/>
        </authorList>
    </citation>
    <scope>IDENTIFICATION</scope>
</reference>
<name>H3AME5_LATCH</name>
<protein>
    <recommendedName>
        <fullName evidence="2">HAT C-terminal dimerisation domain-containing protein</fullName>
    </recommendedName>
</protein>
<dbReference type="HOGENOM" id="CLU_006175_4_2_1"/>
<organism evidence="3 4">
    <name type="scientific">Latimeria chalumnae</name>
    <name type="common">Coelacanth</name>
    <dbReference type="NCBI Taxonomy" id="7897"/>
    <lineage>
        <taxon>Eukaryota</taxon>
        <taxon>Metazoa</taxon>
        <taxon>Chordata</taxon>
        <taxon>Craniata</taxon>
        <taxon>Vertebrata</taxon>
        <taxon>Euteleostomi</taxon>
        <taxon>Coelacanthiformes</taxon>
        <taxon>Coelacanthidae</taxon>
        <taxon>Latimeria</taxon>
    </lineage>
</organism>
<proteinExistence type="predicted"/>
<feature type="domain" description="HAT C-terminal dimerisation" evidence="2">
    <location>
        <begin position="442"/>
        <end position="492"/>
    </location>
</feature>
<feature type="region of interest" description="Disordered" evidence="1">
    <location>
        <begin position="314"/>
        <end position="342"/>
    </location>
</feature>
<dbReference type="Pfam" id="PF05699">
    <property type="entry name" value="Dimer_Tnp_hAT"/>
    <property type="match status" value="1"/>
</dbReference>
<reference evidence="4" key="1">
    <citation type="submission" date="2011-08" db="EMBL/GenBank/DDBJ databases">
        <title>The draft genome of Latimeria chalumnae.</title>
        <authorList>
            <person name="Di Palma F."/>
            <person name="Alfoldi J."/>
            <person name="Johnson J."/>
            <person name="Berlin A."/>
            <person name="Gnerre S."/>
            <person name="Jaffe D."/>
            <person name="MacCallum I."/>
            <person name="Young S."/>
            <person name="Walker B.J."/>
            <person name="Lander E."/>
            <person name="Lindblad-Toh K."/>
        </authorList>
    </citation>
    <scope>NUCLEOTIDE SEQUENCE [LARGE SCALE GENOMIC DNA]</scope>
    <source>
        <strain evidence="4">Wild caught</strain>
    </source>
</reference>
<sequence>AGIGNTGKALERLNSHEESNLHSAASHALAAVEAGVNIVAACSQGKQKQMQEARRALLTVLSSLQYLACQGHAICGHVDEEANLNQLLTLCADDIPELKSWLNCTTYKWISHDIINEMLSIMAYNVLHTLMKEIHEAVFYAIIVDKTTDISVREQVSFCFRIVKEDLVGFYTTGDTTACNHFYHSERFYLSTDKCRGQCYDGAANVAGHRLIGDLITLVKASPKCLVWFEKFQQEEDKVHLHEFCPTRWTLRASSLQSVASNYSELNEFLNDLSSQDRSDAGAKPSGYMFHLQKFETYFTLQLLAKTTKKAEQLEIESPTVPRPRKAPCRFDDGSDPHRSQSPEEIYQQCFNEVLDSITTVLCNQFTSATCQHITNIEKFVIGEGDSTYIVDFHKTDFNAGRLQQHHDMFVDIAKQRNIHLSTFQDAVELMSGQQGEHLRGLLPELAKLIKISLTIPVSSCTSERSFSCLRRIKTYLQSTMGRARLNHVALLHGHKYLSWEIDLNVVANEF</sequence>
<dbReference type="GeneTree" id="ENSGT00940000162068"/>
<feature type="compositionally biased region" description="Basic and acidic residues" evidence="1">
    <location>
        <begin position="329"/>
        <end position="342"/>
    </location>
</feature>
<dbReference type="GO" id="GO:0046983">
    <property type="term" value="F:protein dimerization activity"/>
    <property type="evidence" value="ECO:0007669"/>
    <property type="project" value="InterPro"/>
</dbReference>
<dbReference type="InterPro" id="IPR008906">
    <property type="entry name" value="HATC_C_dom"/>
</dbReference>
<accession>H3AME5</accession>
<dbReference type="Proteomes" id="UP000008672">
    <property type="component" value="Unassembled WGS sequence"/>
</dbReference>
<dbReference type="AlphaFoldDB" id="H3AME5"/>
<dbReference type="EMBL" id="AFYH01200787">
    <property type="status" value="NOT_ANNOTATED_CDS"/>
    <property type="molecule type" value="Genomic_DNA"/>
</dbReference>